<dbReference type="EMBL" id="JAPUFD010000020">
    <property type="protein sequence ID" value="MDI1492610.1"/>
    <property type="molecule type" value="Genomic_DNA"/>
</dbReference>
<feature type="binding site" evidence="5">
    <location>
        <begin position="354"/>
        <end position="355"/>
    </location>
    <ligand>
        <name>FMN</name>
        <dbReference type="ChEBI" id="CHEBI:58210"/>
    </ligand>
</feature>
<comment type="similarity">
    <text evidence="3">Belongs to the FMN-dependent alpha-hydroxy acid dehydrogenase family.</text>
</comment>
<evidence type="ECO:0000256" key="1">
    <source>
        <dbReference type="ARBA" id="ARBA00001917"/>
    </source>
</evidence>
<feature type="active site" description="Proton acceptor" evidence="4">
    <location>
        <position position="300"/>
    </location>
</feature>
<feature type="binding site" evidence="5">
    <location>
        <position position="298"/>
    </location>
    <ligand>
        <name>FMN</name>
        <dbReference type="ChEBI" id="CHEBI:58210"/>
    </ligand>
</feature>
<evidence type="ECO:0000259" key="7">
    <source>
        <dbReference type="PROSITE" id="PS51349"/>
    </source>
</evidence>
<dbReference type="AlphaFoldDB" id="A0AA43QU31"/>
<dbReference type="InterPro" id="IPR012133">
    <property type="entry name" value="Alpha-hydoxy_acid_DH_FMN"/>
</dbReference>
<dbReference type="PANTHER" id="PTHR10578">
    <property type="entry name" value="S -2-HYDROXY-ACID OXIDASE-RELATED"/>
    <property type="match status" value="1"/>
</dbReference>
<evidence type="ECO:0000256" key="6">
    <source>
        <dbReference type="SAM" id="MobiDB-lite"/>
    </source>
</evidence>
<protein>
    <recommendedName>
        <fullName evidence="7">FMN hydroxy acid dehydrogenase domain-containing protein</fullName>
    </recommendedName>
</protein>
<dbReference type="PROSITE" id="PS51349">
    <property type="entry name" value="FMN_HYDROXY_ACID_DH_2"/>
    <property type="match status" value="1"/>
</dbReference>
<evidence type="ECO:0000313" key="8">
    <source>
        <dbReference type="EMBL" id="MDI1492610.1"/>
    </source>
</evidence>
<feature type="region of interest" description="Disordered" evidence="6">
    <location>
        <begin position="118"/>
        <end position="139"/>
    </location>
</feature>
<feature type="binding site" evidence="5">
    <location>
        <begin position="331"/>
        <end position="335"/>
    </location>
    <ligand>
        <name>FMN</name>
        <dbReference type="ChEBI" id="CHEBI:58210"/>
    </ligand>
</feature>
<feature type="binding site" evidence="5">
    <location>
        <position position="205"/>
    </location>
    <ligand>
        <name>glyoxylate</name>
        <dbReference type="ChEBI" id="CHEBI:36655"/>
    </ligand>
</feature>
<dbReference type="GO" id="GO:0010181">
    <property type="term" value="F:FMN binding"/>
    <property type="evidence" value="ECO:0007669"/>
    <property type="project" value="InterPro"/>
</dbReference>
<dbReference type="PIRSF" id="PIRSF000138">
    <property type="entry name" value="Al-hdrx_acd_dh"/>
    <property type="match status" value="1"/>
</dbReference>
<feature type="compositionally biased region" description="Low complexity" evidence="6">
    <location>
        <begin position="128"/>
        <end position="139"/>
    </location>
</feature>
<evidence type="ECO:0000256" key="5">
    <source>
        <dbReference type="PIRSR" id="PIRSR000138-2"/>
    </source>
</evidence>
<proteinExistence type="inferred from homology"/>
<accession>A0AA43QU31</accession>
<feature type="binding site" evidence="5">
    <location>
        <position position="170"/>
    </location>
    <ligand>
        <name>glyoxylate</name>
        <dbReference type="ChEBI" id="CHEBI:36655"/>
    </ligand>
</feature>
<dbReference type="InterPro" id="IPR000262">
    <property type="entry name" value="FMN-dep_DH"/>
</dbReference>
<feature type="domain" description="FMN hydroxy acid dehydrogenase" evidence="7">
    <location>
        <begin position="1"/>
        <end position="405"/>
    </location>
</feature>
<keyword evidence="5" id="KW-0288">FMN</keyword>
<dbReference type="Gene3D" id="3.20.20.70">
    <property type="entry name" value="Aldolase class I"/>
    <property type="match status" value="1"/>
</dbReference>
<name>A0AA43QU31_9LECA</name>
<gene>
    <name evidence="8" type="ORF">OHK93_004392</name>
</gene>
<dbReference type="PROSITE" id="PS00557">
    <property type="entry name" value="FMN_HYDROXY_ACID_DH_1"/>
    <property type="match status" value="1"/>
</dbReference>
<feature type="binding site" evidence="5">
    <location>
        <position position="196"/>
    </location>
    <ligand>
        <name>FMN</name>
        <dbReference type="ChEBI" id="CHEBI:58210"/>
    </ligand>
</feature>
<comment type="caution">
    <text evidence="8">The sequence shown here is derived from an EMBL/GenBank/DDBJ whole genome shotgun (WGS) entry which is preliminary data.</text>
</comment>
<organism evidence="8 9">
    <name type="scientific">Ramalina farinacea</name>
    <dbReference type="NCBI Taxonomy" id="258253"/>
    <lineage>
        <taxon>Eukaryota</taxon>
        <taxon>Fungi</taxon>
        <taxon>Dikarya</taxon>
        <taxon>Ascomycota</taxon>
        <taxon>Pezizomycotina</taxon>
        <taxon>Lecanoromycetes</taxon>
        <taxon>OSLEUM clade</taxon>
        <taxon>Lecanoromycetidae</taxon>
        <taxon>Lecanorales</taxon>
        <taxon>Lecanorineae</taxon>
        <taxon>Ramalinaceae</taxon>
        <taxon>Ramalina</taxon>
    </lineage>
</organism>
<dbReference type="InterPro" id="IPR013785">
    <property type="entry name" value="Aldolase_TIM"/>
</dbReference>
<sequence length="413" mass="44156">MNPSLLEAQARKHVGERSFHYAAGGAGERSTMEANWLAFRQWKIIPRMLRPVSVRDLSTTLFGQRVPSPILIAPIGVQAIFHSDAESGVASVAEELGLPFMLSTASSTSIEDVAVANGATPTYPPGTDPSAVPSSSTATPDHVRNVLPNRIKQPMGTTSQGGGIRYFQLYWPQDPALTQSILNRAKSNGYSVLVVTLDTWTLGYRPADLDNAYVPFVRGQGCEIGFSDPVFRPTPENSLLMASQSWIATAFSGQAHTWADLRGLREMWGNAPMVLKGIQSVDDAELAVEYGMDGIIVSNHGGRQVDGCVGSLEVLPEIVEAVGEKVTVLFDSGVRTGVDVLKALCLGARGVCVGRPWVYGMCVAGRAGVREVLRGLLCDLDQSMGLAGIGDVGGCGRGVLRRCRYPGDRIANL</sequence>
<feature type="binding site" evidence="5">
    <location>
        <position position="276"/>
    </location>
    <ligand>
        <name>FMN</name>
        <dbReference type="ChEBI" id="CHEBI:58210"/>
    </ligand>
</feature>
<evidence type="ECO:0000313" key="9">
    <source>
        <dbReference type="Proteomes" id="UP001161017"/>
    </source>
</evidence>
<feature type="binding site" evidence="5">
    <location>
        <position position="303"/>
    </location>
    <ligand>
        <name>glyoxylate</name>
        <dbReference type="ChEBI" id="CHEBI:36655"/>
    </ligand>
</feature>
<evidence type="ECO:0000256" key="2">
    <source>
        <dbReference type="ARBA" id="ARBA00023002"/>
    </source>
</evidence>
<dbReference type="Pfam" id="PF01070">
    <property type="entry name" value="FMN_dh"/>
    <property type="match status" value="2"/>
</dbReference>
<keyword evidence="9" id="KW-1185">Reference proteome</keyword>
<dbReference type="PANTHER" id="PTHR10578:SF86">
    <property type="entry name" value="DEPENDENT DEHYDROGENASE, PUTATIVE (AFU_ORTHOLOGUE AFUA_6G02720)-RELATED"/>
    <property type="match status" value="1"/>
</dbReference>
<dbReference type="GO" id="GO:0016491">
    <property type="term" value="F:oxidoreductase activity"/>
    <property type="evidence" value="ECO:0007669"/>
    <property type="project" value="UniProtKB-KW"/>
</dbReference>
<keyword evidence="5" id="KW-0285">Flavoprotein</keyword>
<feature type="binding site" evidence="5">
    <location>
        <position position="103"/>
    </location>
    <ligand>
        <name>FMN</name>
        <dbReference type="ChEBI" id="CHEBI:58210"/>
    </ligand>
</feature>
<evidence type="ECO:0000256" key="3">
    <source>
        <dbReference type="ARBA" id="ARBA00024042"/>
    </source>
</evidence>
<feature type="binding site" evidence="5">
    <location>
        <position position="168"/>
    </location>
    <ligand>
        <name>FMN</name>
        <dbReference type="ChEBI" id="CHEBI:58210"/>
    </ligand>
</feature>
<dbReference type="SUPFAM" id="SSF51395">
    <property type="entry name" value="FMN-linked oxidoreductases"/>
    <property type="match status" value="1"/>
</dbReference>
<dbReference type="InterPro" id="IPR037396">
    <property type="entry name" value="FMN_HAD"/>
</dbReference>
<dbReference type="InterPro" id="IPR008259">
    <property type="entry name" value="FMN_hydac_DH_AS"/>
</dbReference>
<comment type="cofactor">
    <cofactor evidence="1">
        <name>FMN</name>
        <dbReference type="ChEBI" id="CHEBI:58210"/>
    </cofactor>
</comment>
<evidence type="ECO:0000256" key="4">
    <source>
        <dbReference type="PIRSR" id="PIRSR000138-1"/>
    </source>
</evidence>
<feature type="binding site" evidence="5">
    <location>
        <begin position="74"/>
        <end position="76"/>
    </location>
    <ligand>
        <name>FMN</name>
        <dbReference type="ChEBI" id="CHEBI:58210"/>
    </ligand>
</feature>
<feature type="binding site" evidence="5">
    <location>
        <position position="21"/>
    </location>
    <ligand>
        <name>glyoxylate</name>
        <dbReference type="ChEBI" id="CHEBI:36655"/>
    </ligand>
</feature>
<feature type="binding site" evidence="5">
    <location>
        <position position="300"/>
    </location>
    <ligand>
        <name>glyoxylate</name>
        <dbReference type="ChEBI" id="CHEBI:36655"/>
    </ligand>
</feature>
<dbReference type="Proteomes" id="UP001161017">
    <property type="component" value="Unassembled WGS sequence"/>
</dbReference>
<reference evidence="8" key="1">
    <citation type="journal article" date="2023" name="Genome Biol. Evol.">
        <title>First Whole Genome Sequence and Flow Cytometry Genome Size Data for the Lichen-Forming Fungus Ramalina farinacea (Ascomycota).</title>
        <authorList>
            <person name="Llewellyn T."/>
            <person name="Mian S."/>
            <person name="Hill R."/>
            <person name="Leitch I.J."/>
            <person name="Gaya E."/>
        </authorList>
    </citation>
    <scope>NUCLEOTIDE SEQUENCE</scope>
    <source>
        <strain evidence="8">LIQ254RAFAR</strain>
    </source>
</reference>
<keyword evidence="2" id="KW-0560">Oxidoreductase</keyword>